<organism evidence="1 2">
    <name type="scientific">Deinococcus arboris</name>
    <dbReference type="NCBI Taxonomy" id="2682977"/>
    <lineage>
        <taxon>Bacteria</taxon>
        <taxon>Thermotogati</taxon>
        <taxon>Deinococcota</taxon>
        <taxon>Deinococci</taxon>
        <taxon>Deinococcales</taxon>
        <taxon>Deinococcaceae</taxon>
        <taxon>Deinococcus</taxon>
    </lineage>
</organism>
<dbReference type="AlphaFoldDB" id="A0A7C9LUT1"/>
<keyword evidence="2" id="KW-1185">Reference proteome</keyword>
<protein>
    <submittedName>
        <fullName evidence="1">Replication initiator protein A</fullName>
    </submittedName>
</protein>
<dbReference type="Pfam" id="PF10134">
    <property type="entry name" value="RPA"/>
    <property type="match status" value="1"/>
</dbReference>
<sequence length="420" mass="47681">MTYWSITTEQAGRVVKVSCEAMPQYQVPHGLDNDVTTALINLFFEQGEPDDGVLVISVSQLLKLCGWHNNGRYISALKTSLRRLHTSSFTISGGWRDEPNRRWAHASFHFIERLGFSTADEASNFDLRSMITLRLAEDILYSLRSGYVKPLDTTFMGKLKRPRTRVLYRVLDAARFQLERVGASHDTLDVNVLAWADQCKIPSQGEAWRVIKALKGPHEELTKRGYLRAVEITGRGRDQRLRYEFAREFVPIDPAVARRLKGYGITDGGIRRLSQTHSRVTLMKEMDRFDELVRTKLLVVKKTKAAALMYLLQHPDEYPYPNTPPERPKPAARLPVDEPGSVDAAAQFADLTPEAAAERLISYLSPHYRRLLLPSDFDALRHAVVCERLNAGEVATEALAAVSRLDREGFINTLREHLLR</sequence>
<accession>A0A7C9LUT1</accession>
<dbReference type="RefSeq" id="WP_157459555.1">
    <property type="nucleotide sequence ID" value="NZ_WQLB01000015.1"/>
</dbReference>
<evidence type="ECO:0000313" key="1">
    <source>
        <dbReference type="EMBL" id="MVN87500.1"/>
    </source>
</evidence>
<evidence type="ECO:0000313" key="2">
    <source>
        <dbReference type="Proteomes" id="UP000483286"/>
    </source>
</evidence>
<comment type="caution">
    <text evidence="1">The sequence shown here is derived from an EMBL/GenBank/DDBJ whole genome shotgun (WGS) entry which is preliminary data.</text>
</comment>
<dbReference type="EMBL" id="WQLB01000015">
    <property type="protein sequence ID" value="MVN87500.1"/>
    <property type="molecule type" value="Genomic_DNA"/>
</dbReference>
<proteinExistence type="predicted"/>
<dbReference type="InterPro" id="IPR018777">
    <property type="entry name" value="Replication_initiator_prot_A"/>
</dbReference>
<gene>
    <name evidence="1" type="ORF">GO986_12065</name>
</gene>
<reference evidence="1 2" key="1">
    <citation type="submission" date="2019-12" db="EMBL/GenBank/DDBJ databases">
        <title>Deinococcus sp. HMF7620 Genome sequencing and assembly.</title>
        <authorList>
            <person name="Kang H."/>
            <person name="Kim H."/>
            <person name="Joh K."/>
        </authorList>
    </citation>
    <scope>NUCLEOTIDE SEQUENCE [LARGE SCALE GENOMIC DNA]</scope>
    <source>
        <strain evidence="1 2">HMF7620</strain>
    </source>
</reference>
<name>A0A7C9LUT1_9DEIO</name>
<dbReference type="Proteomes" id="UP000483286">
    <property type="component" value="Unassembled WGS sequence"/>
</dbReference>